<dbReference type="SUPFAM" id="SSF52172">
    <property type="entry name" value="CheY-like"/>
    <property type="match status" value="1"/>
</dbReference>
<dbReference type="InterPro" id="IPR011006">
    <property type="entry name" value="CheY-like_superfamily"/>
</dbReference>
<dbReference type="Proteomes" id="UP000782610">
    <property type="component" value="Unassembled WGS sequence"/>
</dbReference>
<protein>
    <recommendedName>
        <fullName evidence="3">Response regulatory domain-containing protein</fullName>
    </recommendedName>
</protein>
<sequence>MRHILVIAPDSDLRQSLQFALEAEGYAVTACARMDDPTPGDGFDCTVLDHHAADLDRDGAIAFCDLFRPVVLLANRDSHPLAAAAFRTVLKPMLGPALARAVGQAIEARVSPT</sequence>
<comment type="caution">
    <text evidence="1">The sequence shown here is derived from an EMBL/GenBank/DDBJ whole genome shotgun (WGS) entry which is preliminary data.</text>
</comment>
<organism evidence="1 2">
    <name type="scientific">Devosia nanyangense</name>
    <dbReference type="NCBI Taxonomy" id="1228055"/>
    <lineage>
        <taxon>Bacteria</taxon>
        <taxon>Pseudomonadati</taxon>
        <taxon>Pseudomonadota</taxon>
        <taxon>Alphaproteobacteria</taxon>
        <taxon>Hyphomicrobiales</taxon>
        <taxon>Devosiaceae</taxon>
        <taxon>Devosia</taxon>
    </lineage>
</organism>
<proteinExistence type="predicted"/>
<gene>
    <name evidence="1" type="ORF">HY834_20295</name>
</gene>
<dbReference type="AlphaFoldDB" id="A0A933P0X3"/>
<accession>A0A933P0X3</accession>
<dbReference type="EMBL" id="JACRAF010000068">
    <property type="protein sequence ID" value="MBI4924082.1"/>
    <property type="molecule type" value="Genomic_DNA"/>
</dbReference>
<reference evidence="1" key="1">
    <citation type="submission" date="2020-07" db="EMBL/GenBank/DDBJ databases">
        <title>Huge and variable diversity of episymbiotic CPR bacteria and DPANN archaea in groundwater ecosystems.</title>
        <authorList>
            <person name="He C.Y."/>
            <person name="Keren R."/>
            <person name="Whittaker M."/>
            <person name="Farag I.F."/>
            <person name="Doudna J."/>
            <person name="Cate J.H.D."/>
            <person name="Banfield J.F."/>
        </authorList>
    </citation>
    <scope>NUCLEOTIDE SEQUENCE</scope>
    <source>
        <strain evidence="1">NC_groundwater_1586_Pr3_B-0.1um_66_15</strain>
    </source>
</reference>
<evidence type="ECO:0000313" key="1">
    <source>
        <dbReference type="EMBL" id="MBI4924082.1"/>
    </source>
</evidence>
<evidence type="ECO:0000313" key="2">
    <source>
        <dbReference type="Proteomes" id="UP000782610"/>
    </source>
</evidence>
<evidence type="ECO:0008006" key="3">
    <source>
        <dbReference type="Google" id="ProtNLM"/>
    </source>
</evidence>
<name>A0A933P0X3_9HYPH</name>